<comment type="caution">
    <text evidence="12">The sequence shown here is derived from an EMBL/GenBank/DDBJ whole genome shotgun (WGS) entry which is preliminary data.</text>
</comment>
<evidence type="ECO:0000256" key="6">
    <source>
        <dbReference type="ARBA" id="ARBA00023008"/>
    </source>
</evidence>
<dbReference type="SUPFAM" id="SSF48056">
    <property type="entry name" value="Di-copper centre-containing domain"/>
    <property type="match status" value="1"/>
</dbReference>
<gene>
    <name evidence="12" type="ORF">PG996_008729</name>
</gene>
<dbReference type="EMBL" id="JAQQWM010000005">
    <property type="protein sequence ID" value="KAK8064077.1"/>
    <property type="molecule type" value="Genomic_DNA"/>
</dbReference>
<name>A0ABR1UYT2_9PEZI</name>
<comment type="catalytic activity">
    <reaction evidence="9">
        <text>2 L-dopa + O2 = 2 L-dopaquinone + 2 H2O</text>
        <dbReference type="Rhea" id="RHEA:34287"/>
        <dbReference type="ChEBI" id="CHEBI:15377"/>
        <dbReference type="ChEBI" id="CHEBI:15379"/>
        <dbReference type="ChEBI" id="CHEBI:57504"/>
        <dbReference type="ChEBI" id="CHEBI:57924"/>
        <dbReference type="EC" id="1.14.18.1"/>
    </reaction>
</comment>
<keyword evidence="5" id="KW-0560">Oxidoreductase</keyword>
<dbReference type="Gene3D" id="1.10.1280.10">
    <property type="entry name" value="Di-copper center containing domain from catechol oxidase"/>
    <property type="match status" value="1"/>
</dbReference>
<evidence type="ECO:0000256" key="2">
    <source>
        <dbReference type="ARBA" id="ARBA00009928"/>
    </source>
</evidence>
<evidence type="ECO:0000256" key="4">
    <source>
        <dbReference type="ARBA" id="ARBA00022723"/>
    </source>
</evidence>
<dbReference type="InterPro" id="IPR008922">
    <property type="entry name" value="Di-copper_centre_dom_sf"/>
</dbReference>
<reference evidence="12 13" key="1">
    <citation type="submission" date="2023-01" db="EMBL/GenBank/DDBJ databases">
        <title>Analysis of 21 Apiospora genomes using comparative genomics revels a genus with tremendous synthesis potential of carbohydrate active enzymes and secondary metabolites.</title>
        <authorList>
            <person name="Sorensen T."/>
        </authorList>
    </citation>
    <scope>NUCLEOTIDE SEQUENCE [LARGE SCALE GENOMIC DNA]</scope>
    <source>
        <strain evidence="12 13">CBS 83171</strain>
    </source>
</reference>
<dbReference type="PROSITE" id="PS00497">
    <property type="entry name" value="TYROSINASE_1"/>
    <property type="match status" value="1"/>
</dbReference>
<comment type="cofactor">
    <cofactor evidence="1">
        <name>Cu(2+)</name>
        <dbReference type="ChEBI" id="CHEBI:29036"/>
    </cofactor>
</comment>
<proteinExistence type="inferred from homology"/>
<dbReference type="InterPro" id="IPR041640">
    <property type="entry name" value="Tyrosinase_C"/>
</dbReference>
<comment type="catalytic activity">
    <reaction evidence="10">
        <text>L-tyrosine + O2 = L-dopaquinone + H2O</text>
        <dbReference type="Rhea" id="RHEA:18117"/>
        <dbReference type="ChEBI" id="CHEBI:15377"/>
        <dbReference type="ChEBI" id="CHEBI:15379"/>
        <dbReference type="ChEBI" id="CHEBI:57924"/>
        <dbReference type="ChEBI" id="CHEBI:58315"/>
        <dbReference type="EC" id="1.14.18.1"/>
    </reaction>
</comment>
<accession>A0ABR1UYT2</accession>
<evidence type="ECO:0000256" key="3">
    <source>
        <dbReference type="ARBA" id="ARBA00011906"/>
    </source>
</evidence>
<dbReference type="Gene3D" id="2.60.310.20">
    <property type="match status" value="1"/>
</dbReference>
<evidence type="ECO:0000256" key="9">
    <source>
        <dbReference type="ARBA" id="ARBA00048233"/>
    </source>
</evidence>
<evidence type="ECO:0000256" key="7">
    <source>
        <dbReference type="ARBA" id="ARBA00023033"/>
    </source>
</evidence>
<dbReference type="Pfam" id="PF18132">
    <property type="entry name" value="Tyrosinase_C"/>
    <property type="match status" value="1"/>
</dbReference>
<evidence type="ECO:0000256" key="8">
    <source>
        <dbReference type="ARBA" id="ARBA00023101"/>
    </source>
</evidence>
<evidence type="ECO:0000256" key="10">
    <source>
        <dbReference type="ARBA" id="ARBA00048881"/>
    </source>
</evidence>
<keyword evidence="4" id="KW-0479">Metal-binding</keyword>
<keyword evidence="7" id="KW-0503">Monooxygenase</keyword>
<keyword evidence="13" id="KW-1185">Reference proteome</keyword>
<protein>
    <recommendedName>
        <fullName evidence="3">tyrosinase</fullName>
        <ecNumber evidence="3">1.14.18.1</ecNumber>
    </recommendedName>
</protein>
<evidence type="ECO:0000256" key="5">
    <source>
        <dbReference type="ARBA" id="ARBA00023002"/>
    </source>
</evidence>
<dbReference type="Pfam" id="PF00264">
    <property type="entry name" value="Tyrosinase"/>
    <property type="match status" value="1"/>
</dbReference>
<evidence type="ECO:0000313" key="13">
    <source>
        <dbReference type="Proteomes" id="UP001446871"/>
    </source>
</evidence>
<comment type="similarity">
    <text evidence="2">Belongs to the tyrosinase family.</text>
</comment>
<evidence type="ECO:0000259" key="11">
    <source>
        <dbReference type="PROSITE" id="PS00497"/>
    </source>
</evidence>
<keyword evidence="8" id="KW-0470">Melanin biosynthesis</keyword>
<sequence>MTTLDELRRANELGIIKGLGGLPGGVKERLDIDVMIDTKPDTFNLFILAVKELQKPGSTPIAMRYAEIAGETRLYFCSLHPSLQLMVDAGIHGWPQRKWAGDTLDDGSDPNYNYCPHSLRTFLAWHRPYVAAMEQSIFLTMHDLAAKWNSQKDRDKGDRVTFSGVIHDVIHEGKKTEFRYDYSCPVAFTSEKIRILMYPDDQPEIIDNPLHHYNFEEDFISAKTWEEEDWAKDQVAYSRQKTNRYPKDKQSRTALNEILNIFRMDCNRVMVRFMTDDSYSDYERFCSVRKGYDSVLPGHTDFVQLTSTGDDGDSPGDIVSSERVSGSLEGLHNLYHRLIGGDCPKLKDGYTYVDRGGGHMSKVPVAAFDPIFWSHHCQIERLASIWQAIYKGEGNNSWLHHENERSSELKPFRGLAGDLQLKADDMREYATLGYTYPELGIGISDKDTVRKTIHDMYDWSIFDPSDLRPATYDVEAPDNMKPHKVEKSRFFKNVSPPEISALNLLSLGVSAVQGLSVGGEDPEHSTAPREWYIDNSVKRNAFRSSFAIFFFIAEGKDGKILSTGNALQIPSIVGAHNVFTDSPKNCQNCRDLAREDAVVTTTIPITSKLIDYRHTAELKSLEPSDVEGFLTDRLWWMVSAVSTFSSRTIASHRISYLAFHFVLAGKFESDISNLVASRTGSPRTPSMPISVSV</sequence>
<evidence type="ECO:0000313" key="12">
    <source>
        <dbReference type="EMBL" id="KAK8064077.1"/>
    </source>
</evidence>
<dbReference type="InterPro" id="IPR050316">
    <property type="entry name" value="Tyrosinase/Hemocyanin"/>
</dbReference>
<dbReference type="PANTHER" id="PTHR11474">
    <property type="entry name" value="TYROSINASE FAMILY MEMBER"/>
    <property type="match status" value="1"/>
</dbReference>
<dbReference type="Proteomes" id="UP001446871">
    <property type="component" value="Unassembled WGS sequence"/>
</dbReference>
<evidence type="ECO:0000256" key="1">
    <source>
        <dbReference type="ARBA" id="ARBA00001973"/>
    </source>
</evidence>
<organism evidence="12 13">
    <name type="scientific">Apiospora saccharicola</name>
    <dbReference type="NCBI Taxonomy" id="335842"/>
    <lineage>
        <taxon>Eukaryota</taxon>
        <taxon>Fungi</taxon>
        <taxon>Dikarya</taxon>
        <taxon>Ascomycota</taxon>
        <taxon>Pezizomycotina</taxon>
        <taxon>Sordariomycetes</taxon>
        <taxon>Xylariomycetidae</taxon>
        <taxon>Amphisphaeriales</taxon>
        <taxon>Apiosporaceae</taxon>
        <taxon>Apiospora</taxon>
    </lineage>
</organism>
<dbReference type="EC" id="1.14.18.1" evidence="3"/>
<dbReference type="PANTHER" id="PTHR11474:SF76">
    <property type="entry name" value="SHKT DOMAIN-CONTAINING PROTEIN"/>
    <property type="match status" value="1"/>
</dbReference>
<dbReference type="InterPro" id="IPR002227">
    <property type="entry name" value="Tyrosinase_Cu-bd"/>
</dbReference>
<dbReference type="PRINTS" id="PR00092">
    <property type="entry name" value="TYROSINASE"/>
</dbReference>
<feature type="domain" description="Tyrosinase copper-binding" evidence="11">
    <location>
        <begin position="117"/>
        <end position="134"/>
    </location>
</feature>
<keyword evidence="6" id="KW-0186">Copper</keyword>